<dbReference type="Gene3D" id="3.90.1530.10">
    <property type="entry name" value="Conserved hypothetical protein from pyrococcus furiosus pfu- 392566-001, ParB domain"/>
    <property type="match status" value="1"/>
</dbReference>
<dbReference type="AlphaFoldDB" id="A0A6L8Q6H8"/>
<proteinExistence type="predicted"/>
<dbReference type="Proteomes" id="UP000472380">
    <property type="component" value="Unassembled WGS sequence"/>
</dbReference>
<dbReference type="Pfam" id="PF02195">
    <property type="entry name" value="ParB_N"/>
    <property type="match status" value="1"/>
</dbReference>
<dbReference type="InterPro" id="IPR036086">
    <property type="entry name" value="ParB/Sulfiredoxin_sf"/>
</dbReference>
<dbReference type="RefSeq" id="WP_161128299.1">
    <property type="nucleotide sequence ID" value="NZ_VJNE01000024.1"/>
</dbReference>
<evidence type="ECO:0000259" key="1">
    <source>
        <dbReference type="Pfam" id="PF02195"/>
    </source>
</evidence>
<protein>
    <recommendedName>
        <fullName evidence="1">ParB-like N-terminal domain-containing protein</fullName>
    </recommendedName>
</protein>
<dbReference type="SUPFAM" id="SSF110849">
    <property type="entry name" value="ParB/Sulfiredoxin"/>
    <property type="match status" value="1"/>
</dbReference>
<organism evidence="2 3">
    <name type="scientific">Adlercreutzia equolifaciens</name>
    <dbReference type="NCBI Taxonomy" id="446660"/>
    <lineage>
        <taxon>Bacteria</taxon>
        <taxon>Bacillati</taxon>
        <taxon>Actinomycetota</taxon>
        <taxon>Coriobacteriia</taxon>
        <taxon>Eggerthellales</taxon>
        <taxon>Eggerthellaceae</taxon>
        <taxon>Adlercreutzia</taxon>
    </lineage>
</organism>
<accession>A0A6L8Q6H8</accession>
<gene>
    <name evidence="2" type="ORF">FM068_09795</name>
</gene>
<evidence type="ECO:0000313" key="2">
    <source>
        <dbReference type="EMBL" id="MZG28866.1"/>
    </source>
</evidence>
<feature type="domain" description="ParB-like N-terminal" evidence="1">
    <location>
        <begin position="32"/>
        <end position="97"/>
    </location>
</feature>
<evidence type="ECO:0000313" key="3">
    <source>
        <dbReference type="Proteomes" id="UP000472380"/>
    </source>
</evidence>
<reference evidence="2 3" key="1">
    <citation type="submission" date="2019-07" db="EMBL/GenBank/DDBJ databases">
        <title>Draft genome sequence of Adlercreutzia equolifaciens IPLA 37004, a human intestinal strain that does not produces equol from daidzein.</title>
        <authorList>
            <person name="Vazquez L."/>
            <person name="Florez A.B."/>
            <person name="Mayo B."/>
        </authorList>
    </citation>
    <scope>NUCLEOTIDE SEQUENCE [LARGE SCALE GENOMIC DNA]</scope>
    <source>
        <strain evidence="2 3">IPLA 37004</strain>
    </source>
</reference>
<sequence length="417" mass="45658">MGAVIETVSIEDVYPLVDEFGNDLATRDYSTKANQAYVEELARSMRAKGIPDEMVTLVRDGGIYRIKAGNSRVMAMRKLGTKAFPAIVEDESTEQAVLETVVRTNTKKKYEAVEESRFIRQLSMFGDDEYVSEVSGMEAENVAKVRRAVKVVQDAADDMSLLRLIAIGENADDPEAVEALTNCAEREYLTIAKRFEERRKKGRKASALASELEAMGIPIAESADGYDLVANVNKAAMVPGNLPDGCVAMRHHIPGFFMILKPAADDGQAAEPGQAGQREERDGARAEAEAMAILYAEGTERRRAWLSEQLQAQSLLPALSRLVEKSESRHAPLVKAFLEATGASRLNVGQSEIVLLFESMNDASGRGILDAAGRPRTKACSNYTDLLDAMEADGYEPSEDEQGIYQKAKDHLEAVNE</sequence>
<name>A0A6L8Q6H8_9ACTN</name>
<dbReference type="InterPro" id="IPR003115">
    <property type="entry name" value="ParB_N"/>
</dbReference>
<comment type="caution">
    <text evidence="2">The sequence shown here is derived from an EMBL/GenBank/DDBJ whole genome shotgun (WGS) entry which is preliminary data.</text>
</comment>
<dbReference type="EMBL" id="VJNE01000024">
    <property type="protein sequence ID" value="MZG28866.1"/>
    <property type="molecule type" value="Genomic_DNA"/>
</dbReference>